<dbReference type="RefSeq" id="WP_130991096.1">
    <property type="nucleotide sequence ID" value="NZ_SISK01000006.1"/>
</dbReference>
<organism evidence="3 4">
    <name type="scientific">Paracoccus subflavus</name>
    <dbReference type="NCBI Taxonomy" id="2528244"/>
    <lineage>
        <taxon>Bacteria</taxon>
        <taxon>Pseudomonadati</taxon>
        <taxon>Pseudomonadota</taxon>
        <taxon>Alphaproteobacteria</taxon>
        <taxon>Rhodobacterales</taxon>
        <taxon>Paracoccaceae</taxon>
        <taxon>Paracoccus</taxon>
    </lineage>
</organism>
<dbReference type="InterPro" id="IPR036596">
    <property type="entry name" value="Cyt-C_aa3_sf"/>
</dbReference>
<dbReference type="Proteomes" id="UP000293520">
    <property type="component" value="Unassembled WGS sequence"/>
</dbReference>
<proteinExistence type="predicted"/>
<name>A0A4Q9G4Z9_9RHOB</name>
<feature type="domain" description="Cytochrome c oxidase subunit IV bacterial aa3 type" evidence="2">
    <location>
        <begin position="13"/>
        <end position="49"/>
    </location>
</feature>
<evidence type="ECO:0000313" key="3">
    <source>
        <dbReference type="EMBL" id="TBN39894.1"/>
    </source>
</evidence>
<dbReference type="Gene3D" id="1.20.5.160">
    <property type="entry name" value="Bacterial aa3 type cytochrome c oxidase subunit IV"/>
    <property type="match status" value="1"/>
</dbReference>
<keyword evidence="4" id="KW-1185">Reference proteome</keyword>
<keyword evidence="1" id="KW-1133">Transmembrane helix</keyword>
<protein>
    <submittedName>
        <fullName evidence="3">Aa3-type cytochrome c oxidase subunit IV</fullName>
    </submittedName>
</protein>
<keyword evidence="1" id="KW-0472">Membrane</keyword>
<evidence type="ECO:0000259" key="2">
    <source>
        <dbReference type="Pfam" id="PF07835"/>
    </source>
</evidence>
<keyword evidence="1" id="KW-0812">Transmembrane</keyword>
<evidence type="ECO:0000313" key="4">
    <source>
        <dbReference type="Proteomes" id="UP000293520"/>
    </source>
</evidence>
<dbReference type="InterPro" id="IPR012422">
    <property type="entry name" value="Cyt_c_oxidase_su4_bac-aa3"/>
</dbReference>
<accession>A0A4Q9G4Z9</accession>
<dbReference type="Pfam" id="PF07835">
    <property type="entry name" value="COX4_pro_2"/>
    <property type="match status" value="1"/>
</dbReference>
<dbReference type="AlphaFoldDB" id="A0A4Q9G4Z9"/>
<dbReference type="EMBL" id="SISK01000006">
    <property type="protein sequence ID" value="TBN39894.1"/>
    <property type="molecule type" value="Genomic_DNA"/>
</dbReference>
<feature type="transmembrane region" description="Helical" evidence="1">
    <location>
        <begin position="30"/>
        <end position="48"/>
    </location>
</feature>
<evidence type="ECO:0000256" key="1">
    <source>
        <dbReference type="SAM" id="Phobius"/>
    </source>
</evidence>
<gene>
    <name evidence="3" type="ORF">EYE42_09545</name>
</gene>
<dbReference type="SUPFAM" id="SSF81469">
    <property type="entry name" value="Bacterial aa3 type cytochrome c oxidase subunit IV"/>
    <property type="match status" value="1"/>
</dbReference>
<reference evidence="3 4" key="1">
    <citation type="submission" date="2019-02" db="EMBL/GenBank/DDBJ databases">
        <title>Paracoccus subflavus sp. nov., isolated from marine sediment of the Pacific Ocean.</title>
        <authorList>
            <person name="Zhang G."/>
        </authorList>
    </citation>
    <scope>NUCLEOTIDE SEQUENCE [LARGE SCALE GENOMIC DNA]</scope>
    <source>
        <strain evidence="3 4">GY0581</strain>
    </source>
</reference>
<sequence>MASKHEVTEHQVGTMDITDHKKTFAGFIRFAGWVAGLSILTLIFLALVNS</sequence>
<dbReference type="OrthoDB" id="7691500at2"/>
<comment type="caution">
    <text evidence="3">The sequence shown here is derived from an EMBL/GenBank/DDBJ whole genome shotgun (WGS) entry which is preliminary data.</text>
</comment>